<feature type="compositionally biased region" description="Basic and acidic residues" evidence="1">
    <location>
        <begin position="164"/>
        <end position="178"/>
    </location>
</feature>
<proteinExistence type="predicted"/>
<accession>A0ABW4DX21</accession>
<sequence>MTDPIATPDEQRALTREELGFADQSRAPAVTGLSDKELSDLIGLLRLRRNRARDIAARQGREARGKTGPKGITPAGGNEGTRSKADYLNAALDRATAERDRRDGSGEASQQELSQNALDMKKAASDAAVPESGGLHPDDPKADCGKAGLAATARNTAPSGALDHAGDLPARERSRDRG</sequence>
<evidence type="ECO:0000313" key="3">
    <source>
        <dbReference type="Proteomes" id="UP001597302"/>
    </source>
</evidence>
<feature type="region of interest" description="Disordered" evidence="1">
    <location>
        <begin position="55"/>
        <end position="178"/>
    </location>
</feature>
<dbReference type="Proteomes" id="UP001597302">
    <property type="component" value="Unassembled WGS sequence"/>
</dbReference>
<name>A0ABW4DX21_9RHOB</name>
<feature type="region of interest" description="Disordered" evidence="1">
    <location>
        <begin position="1"/>
        <end position="27"/>
    </location>
</feature>
<feature type="compositionally biased region" description="Basic and acidic residues" evidence="1">
    <location>
        <begin position="95"/>
        <end position="105"/>
    </location>
</feature>
<evidence type="ECO:0000256" key="1">
    <source>
        <dbReference type="SAM" id="MobiDB-lite"/>
    </source>
</evidence>
<feature type="compositionally biased region" description="Basic and acidic residues" evidence="1">
    <location>
        <begin position="55"/>
        <end position="65"/>
    </location>
</feature>
<dbReference type="RefSeq" id="WP_131572974.1">
    <property type="nucleotide sequence ID" value="NZ_CBCSAJ010000026.1"/>
</dbReference>
<reference evidence="3" key="1">
    <citation type="journal article" date="2019" name="Int. J. Syst. Evol. Microbiol.">
        <title>The Global Catalogue of Microorganisms (GCM) 10K type strain sequencing project: providing services to taxonomists for standard genome sequencing and annotation.</title>
        <authorList>
            <consortium name="The Broad Institute Genomics Platform"/>
            <consortium name="The Broad Institute Genome Sequencing Center for Infectious Disease"/>
            <person name="Wu L."/>
            <person name="Ma J."/>
        </authorList>
    </citation>
    <scope>NUCLEOTIDE SEQUENCE [LARGE SCALE GENOMIC DNA]</scope>
    <source>
        <strain evidence="3">CCM 8875</strain>
    </source>
</reference>
<gene>
    <name evidence="2" type="ORF">ACFQ5P_10250</name>
</gene>
<keyword evidence="3" id="KW-1185">Reference proteome</keyword>
<dbReference type="EMBL" id="JBHTOQ010000022">
    <property type="protein sequence ID" value="MFD1481677.1"/>
    <property type="molecule type" value="Genomic_DNA"/>
</dbReference>
<feature type="compositionally biased region" description="Polar residues" evidence="1">
    <location>
        <begin position="107"/>
        <end position="117"/>
    </location>
</feature>
<feature type="compositionally biased region" description="Basic and acidic residues" evidence="1">
    <location>
        <begin position="9"/>
        <end position="19"/>
    </location>
</feature>
<organism evidence="2 3">
    <name type="scientific">Paracoccus nototheniae</name>
    <dbReference type="NCBI Taxonomy" id="2489002"/>
    <lineage>
        <taxon>Bacteria</taxon>
        <taxon>Pseudomonadati</taxon>
        <taxon>Pseudomonadota</taxon>
        <taxon>Alphaproteobacteria</taxon>
        <taxon>Rhodobacterales</taxon>
        <taxon>Paracoccaceae</taxon>
        <taxon>Paracoccus</taxon>
    </lineage>
</organism>
<evidence type="ECO:0000313" key="2">
    <source>
        <dbReference type="EMBL" id="MFD1481677.1"/>
    </source>
</evidence>
<protein>
    <submittedName>
        <fullName evidence="2">Uncharacterized protein</fullName>
    </submittedName>
</protein>
<comment type="caution">
    <text evidence="2">The sequence shown here is derived from an EMBL/GenBank/DDBJ whole genome shotgun (WGS) entry which is preliminary data.</text>
</comment>